<feature type="domain" description="Endonuclease/exonuclease/phosphatase" evidence="2">
    <location>
        <begin position="152"/>
        <end position="284"/>
    </location>
</feature>
<dbReference type="AlphaFoldDB" id="A0AAE0PWV5"/>
<evidence type="ECO:0000313" key="3">
    <source>
        <dbReference type="EMBL" id="KAK3508748.1"/>
    </source>
</evidence>
<accession>A0AAE0PWV5</accession>
<dbReference type="SUPFAM" id="SSF56219">
    <property type="entry name" value="DNase I-like"/>
    <property type="match status" value="1"/>
</dbReference>
<organism evidence="3 4">
    <name type="scientific">Hemibagrus guttatus</name>
    <dbReference type="NCBI Taxonomy" id="175788"/>
    <lineage>
        <taxon>Eukaryota</taxon>
        <taxon>Metazoa</taxon>
        <taxon>Chordata</taxon>
        <taxon>Craniata</taxon>
        <taxon>Vertebrata</taxon>
        <taxon>Euteleostomi</taxon>
        <taxon>Actinopterygii</taxon>
        <taxon>Neopterygii</taxon>
        <taxon>Teleostei</taxon>
        <taxon>Ostariophysi</taxon>
        <taxon>Siluriformes</taxon>
        <taxon>Bagridae</taxon>
        <taxon>Hemibagrus</taxon>
    </lineage>
</organism>
<dbReference type="GO" id="GO:0003824">
    <property type="term" value="F:catalytic activity"/>
    <property type="evidence" value="ECO:0007669"/>
    <property type="project" value="InterPro"/>
</dbReference>
<dbReference type="Proteomes" id="UP001274896">
    <property type="component" value="Unassembled WGS sequence"/>
</dbReference>
<keyword evidence="4" id="KW-1185">Reference proteome</keyword>
<evidence type="ECO:0000313" key="4">
    <source>
        <dbReference type="Proteomes" id="UP001274896"/>
    </source>
</evidence>
<gene>
    <name evidence="3" type="ORF">QTP70_004227</name>
</gene>
<proteinExistence type="predicted"/>
<protein>
    <recommendedName>
        <fullName evidence="2">Endonuclease/exonuclease/phosphatase domain-containing protein</fullName>
    </recommendedName>
</protein>
<feature type="region of interest" description="Disordered" evidence="1">
    <location>
        <begin position="1"/>
        <end position="91"/>
    </location>
</feature>
<evidence type="ECO:0000256" key="1">
    <source>
        <dbReference type="SAM" id="MobiDB-lite"/>
    </source>
</evidence>
<sequence length="488" mass="54496">MKCSKISWTVTSPGLASPGPHPGARPGVGARRRVPGGRVFACGTRPGTARRKDVGPPSRRPTTRRKEHKGQVQCVLGSSHGRGPRRPKPWTKNLAFGTWNVTSLGGTEPELVREVERYRLEIFGLASMHSLGSGTQLLERGWTLFFSGVPHAYGPNGSVEYPTFLETLRGVLEGAPGDSIVLLGNFNTHVGNNSDTWRGVIGRNDPPDLNSSGVLLLDFCASHSLSMTNTMFKHKCAHHYTWYQDTLGRRSMIDLVVVSSDLRPHVLDTQVKRGAELSTDHHLVVSWICLRRRMPDRLGRPKRIVRVCWECLADPSVRGVFNSYLRESFNQIPREIGDIESEWTMFSSSIVDAAIRSCGRKLKKESYRAWLARGTPEAAEAYRKAKRTAAGVVSEAKTWIWEEFGEAMEKDYLTASGKFWQTVRRLRRGKQLSANTVYSGGGELLASTVDIVRRWKEYFEDLLNPTDTPSIEEPEAEDSEVDSFITQA</sequence>
<reference evidence="3" key="1">
    <citation type="submission" date="2023-06" db="EMBL/GenBank/DDBJ databases">
        <title>Male Hemibagrus guttatus genome.</title>
        <authorList>
            <person name="Bian C."/>
        </authorList>
    </citation>
    <scope>NUCLEOTIDE SEQUENCE</scope>
    <source>
        <strain evidence="3">Male_cb2023</strain>
        <tissue evidence="3">Muscle</tissue>
    </source>
</reference>
<dbReference type="EMBL" id="JAUCMX010000027">
    <property type="protein sequence ID" value="KAK3508748.1"/>
    <property type="molecule type" value="Genomic_DNA"/>
</dbReference>
<feature type="compositionally biased region" description="Acidic residues" evidence="1">
    <location>
        <begin position="470"/>
        <end position="481"/>
    </location>
</feature>
<dbReference type="Pfam" id="PF14529">
    <property type="entry name" value="Exo_endo_phos_2"/>
    <property type="match status" value="1"/>
</dbReference>
<dbReference type="InterPro" id="IPR036691">
    <property type="entry name" value="Endo/exonu/phosph_ase_sf"/>
</dbReference>
<feature type="region of interest" description="Disordered" evidence="1">
    <location>
        <begin position="465"/>
        <end position="488"/>
    </location>
</feature>
<comment type="caution">
    <text evidence="3">The sequence shown here is derived from an EMBL/GenBank/DDBJ whole genome shotgun (WGS) entry which is preliminary data.</text>
</comment>
<evidence type="ECO:0000259" key="2">
    <source>
        <dbReference type="Pfam" id="PF14529"/>
    </source>
</evidence>
<feature type="compositionally biased region" description="Polar residues" evidence="1">
    <location>
        <begin position="1"/>
        <end position="14"/>
    </location>
</feature>
<dbReference type="Gene3D" id="3.60.10.10">
    <property type="entry name" value="Endonuclease/exonuclease/phosphatase"/>
    <property type="match status" value="1"/>
</dbReference>
<name>A0AAE0PWV5_9TELE</name>
<dbReference type="InterPro" id="IPR005135">
    <property type="entry name" value="Endo/exonuclease/phosphatase"/>
</dbReference>